<evidence type="ECO:0000313" key="5">
    <source>
        <dbReference type="Proteomes" id="UP000603715"/>
    </source>
</evidence>
<dbReference type="RefSeq" id="WP_191180368.1">
    <property type="nucleotide sequence ID" value="NZ_JACXXP010000022.1"/>
</dbReference>
<reference evidence="3" key="1">
    <citation type="submission" date="2021-11" db="EMBL/GenBank/DDBJ databases">
        <title>Description of novel Chryseobacterium species.</title>
        <authorList>
            <person name="Saticioglu I.B."/>
            <person name="Ay H."/>
            <person name="Altun S."/>
            <person name="Duman M."/>
        </authorList>
    </citation>
    <scope>NUCLEOTIDE SEQUENCE</scope>
    <source>
        <strain evidence="3">C-39</strain>
    </source>
</reference>
<reference evidence="5" key="2">
    <citation type="submission" date="2023-07" db="EMBL/GenBank/DDBJ databases">
        <title>Description of novel Chryseobacterium sp. strain C-2.</title>
        <authorList>
            <person name="Saticioglu I.B."/>
        </authorList>
    </citation>
    <scope>NUCLEOTIDE SEQUENCE [LARGE SCALE GENOMIC DNA]</scope>
    <source>
        <strain evidence="5">C-2</strain>
    </source>
</reference>
<dbReference type="EMBL" id="JAJJML010000001">
    <property type="protein sequence ID" value="MCC9035025.1"/>
    <property type="molecule type" value="Genomic_DNA"/>
</dbReference>
<evidence type="ECO:0000313" key="2">
    <source>
        <dbReference type="EMBL" id="MBD3905941.1"/>
    </source>
</evidence>
<dbReference type="AlphaFoldDB" id="A0A9Q3UWN4"/>
<evidence type="ECO:0000313" key="6">
    <source>
        <dbReference type="Proteomes" id="UP001107960"/>
    </source>
</evidence>
<reference evidence="2" key="3">
    <citation type="submission" date="2024-05" db="EMBL/GenBank/DDBJ databases">
        <title>Description of novel Chryseobacterium sp. strain C-2.</title>
        <authorList>
            <person name="Saticioglu I.B."/>
        </authorList>
    </citation>
    <scope>NUCLEOTIDE SEQUENCE</scope>
    <source>
        <strain evidence="2">C-2</strain>
    </source>
</reference>
<evidence type="ECO:0000313" key="3">
    <source>
        <dbReference type="EMBL" id="MCC9035025.1"/>
    </source>
</evidence>
<proteinExistence type="predicted"/>
<evidence type="ECO:0000313" key="4">
    <source>
        <dbReference type="EMBL" id="MCC9037047.1"/>
    </source>
</evidence>
<name>A0A9Q3UWN4_9FLAO</name>
<dbReference type="EMBL" id="JAJJML010000002">
    <property type="protein sequence ID" value="MCC9037047.1"/>
    <property type="molecule type" value="Genomic_DNA"/>
</dbReference>
<dbReference type="Proteomes" id="UP000603715">
    <property type="component" value="Unassembled WGS sequence"/>
</dbReference>
<dbReference type="Proteomes" id="UP001107960">
    <property type="component" value="Unassembled WGS sequence"/>
</dbReference>
<evidence type="ECO:0000256" key="1">
    <source>
        <dbReference type="SAM" id="MobiDB-lite"/>
    </source>
</evidence>
<feature type="region of interest" description="Disordered" evidence="1">
    <location>
        <begin position="38"/>
        <end position="60"/>
    </location>
</feature>
<accession>A0A9Q3UWN4</accession>
<protein>
    <submittedName>
        <fullName evidence="3">Uncharacterized protein</fullName>
    </submittedName>
</protein>
<sequence>MQVQLKTAQANIRPKFLIELAKPTQKKNYLKKFQRFKKNKTRDTQARQKSTRPMTKTEDIKMVVTHGRQERQPYNSTYKKLAVQCFV</sequence>
<keyword evidence="5" id="KW-1185">Reference proteome</keyword>
<comment type="caution">
    <text evidence="3">The sequence shown here is derived from an EMBL/GenBank/DDBJ whole genome shotgun (WGS) entry which is preliminary data.</text>
</comment>
<gene>
    <name evidence="2" type="ORF">IEW27_15245</name>
    <name evidence="3" type="ORF">LNP80_12290</name>
    <name evidence="4" type="ORF">LNP80_22815</name>
</gene>
<dbReference type="EMBL" id="JACXXP010000022">
    <property type="protein sequence ID" value="MBD3905941.1"/>
    <property type="molecule type" value="Genomic_DNA"/>
</dbReference>
<organism evidence="3 6">
    <name type="scientific">Chryseobacterium muglaense</name>
    <dbReference type="NCBI Taxonomy" id="2893752"/>
    <lineage>
        <taxon>Bacteria</taxon>
        <taxon>Pseudomonadati</taxon>
        <taxon>Bacteroidota</taxon>
        <taxon>Flavobacteriia</taxon>
        <taxon>Flavobacteriales</taxon>
        <taxon>Weeksellaceae</taxon>
        <taxon>Chryseobacterium group</taxon>
        <taxon>Chryseobacterium</taxon>
    </lineage>
</organism>